<keyword evidence="4" id="KW-1185">Reference proteome</keyword>
<accession>A0A836FWH1</accession>
<dbReference type="GO" id="GO:0008408">
    <property type="term" value="F:3'-5' exonuclease activity"/>
    <property type="evidence" value="ECO:0007669"/>
    <property type="project" value="InterPro"/>
</dbReference>
<sequence>MPSAVETGRFTSSLRDVGEKDVDDVTYVSESVCSSSNSADADAQAATSTARAALGAWAESPIVKHRSGSSSCNNHECVSFDLRIPAAEVPCGALEDILVSSAAVSGPTAPVPAPFSSRSTGSAKPTPAPPSPIDFSEAMPAAAGVPGGPARVLAPASGSPPSLLSSSARPEAALALSAATDTASSVPVASLSGSASRLPFSREEAQPCVGPSSPPKLVMSGHAAISSLSSIPPQTQSLSGDYMARERRPSKSESSLCSYEGSNTTSSAHAVQQVVSDTLALPLGGQHLPSTSSPQCSEVTSNTKGSPFKIDWKGTGGSKCCAEDLTNARFYPAGAATSKEWTVAGRGDETHKYSKCVASGLLGGEMSANLASAASSKGVEYSNSLIGIPYCAENRPLSFAPDSGSRSSPPLGLYPSVLPHYSARLVPPTQQIVLPPPYVEFLGTRGGEYEYGDWRPPGGDGAPKYSDNSGMHYCEGVPQEVQCIERLDHLHHICRGLLFESGALGMRREEQQREGVSSCGDDNAEEAHWSRKLTIALDLEGRSLGRKGSICIITLATYTNVYIIDLVLLGAEALRAGSALKSVLESRHIMKLMFDCRADCDALFFLYGVRLQCVCDLQIASCFALFPTARRLPGMKSVFLTLGLFAEEDTAVKNAGRRLFNPCCGGSFDWWEERPLKSLLVQYCAVDVKYFFLAQRMLWCHIEQGCRLGEARLASVCKGNFLGGSTVNSFRDFDIV</sequence>
<dbReference type="Pfam" id="PF01612">
    <property type="entry name" value="DNA_pol_A_exo1"/>
    <property type="match status" value="1"/>
</dbReference>
<name>A0A836FWH1_9TRYP</name>
<evidence type="ECO:0000256" key="1">
    <source>
        <dbReference type="SAM" id="MobiDB-lite"/>
    </source>
</evidence>
<dbReference type="GeneID" id="92511948"/>
<feature type="compositionally biased region" description="Polar residues" evidence="1">
    <location>
        <begin position="252"/>
        <end position="263"/>
    </location>
</feature>
<feature type="compositionally biased region" description="Low complexity" evidence="1">
    <location>
        <begin position="138"/>
        <end position="147"/>
    </location>
</feature>
<feature type="domain" description="3'-5' exonuclease" evidence="2">
    <location>
        <begin position="526"/>
        <end position="693"/>
    </location>
</feature>
<feature type="region of interest" description="Disordered" evidence="1">
    <location>
        <begin position="106"/>
        <end position="147"/>
    </location>
</feature>
<protein>
    <recommendedName>
        <fullName evidence="2">3'-5' exonuclease domain-containing protein</fullName>
    </recommendedName>
</protein>
<dbReference type="InterPro" id="IPR036397">
    <property type="entry name" value="RNaseH_sf"/>
</dbReference>
<dbReference type="PANTHER" id="PTHR46814">
    <property type="entry name" value="EGALITARIAN, ISOFORM B"/>
    <property type="match status" value="1"/>
</dbReference>
<feature type="region of interest" description="Disordered" evidence="1">
    <location>
        <begin position="226"/>
        <end position="263"/>
    </location>
</feature>
<dbReference type="GO" id="GO:0006139">
    <property type="term" value="P:nucleobase-containing compound metabolic process"/>
    <property type="evidence" value="ECO:0007669"/>
    <property type="project" value="InterPro"/>
</dbReference>
<dbReference type="OrthoDB" id="265216at2759"/>
<dbReference type="Gene3D" id="3.30.420.10">
    <property type="entry name" value="Ribonuclease H-like superfamily/Ribonuclease H"/>
    <property type="match status" value="1"/>
</dbReference>
<evidence type="ECO:0000313" key="3">
    <source>
        <dbReference type="EMBL" id="KAG5470592.1"/>
    </source>
</evidence>
<dbReference type="SUPFAM" id="SSF53098">
    <property type="entry name" value="Ribonuclease H-like"/>
    <property type="match status" value="1"/>
</dbReference>
<dbReference type="Proteomes" id="UP000673552">
    <property type="component" value="Chromosome 32"/>
</dbReference>
<feature type="compositionally biased region" description="Polar residues" evidence="1">
    <location>
        <begin position="288"/>
        <end position="302"/>
    </location>
</feature>
<organism evidence="3 4">
    <name type="scientific">Leishmania martiniquensis</name>
    <dbReference type="NCBI Taxonomy" id="1580590"/>
    <lineage>
        <taxon>Eukaryota</taxon>
        <taxon>Discoba</taxon>
        <taxon>Euglenozoa</taxon>
        <taxon>Kinetoplastea</taxon>
        <taxon>Metakinetoplastina</taxon>
        <taxon>Trypanosomatida</taxon>
        <taxon>Trypanosomatidae</taxon>
        <taxon>Leishmaniinae</taxon>
        <taxon>Leishmania</taxon>
    </lineage>
</organism>
<reference evidence="3 4" key="1">
    <citation type="submission" date="2021-03" db="EMBL/GenBank/DDBJ databases">
        <title>Leishmania (Mundinia) martiniquensis Genome sequencing and assembly.</title>
        <authorList>
            <person name="Almutairi H."/>
            <person name="Gatherer D."/>
        </authorList>
    </citation>
    <scope>NUCLEOTIDE SEQUENCE [LARGE SCALE GENOMIC DNA]</scope>
    <source>
        <strain evidence="3">LSCM1</strain>
    </source>
</reference>
<dbReference type="AlphaFoldDB" id="A0A836FWH1"/>
<feature type="region of interest" description="Disordered" evidence="1">
    <location>
        <begin position="195"/>
        <end position="214"/>
    </location>
</feature>
<dbReference type="InterPro" id="IPR002562">
    <property type="entry name" value="3'-5'_exonuclease_dom"/>
</dbReference>
<feature type="region of interest" description="Disordered" evidence="1">
    <location>
        <begin position="282"/>
        <end position="302"/>
    </location>
</feature>
<evidence type="ECO:0000313" key="4">
    <source>
        <dbReference type="Proteomes" id="UP000673552"/>
    </source>
</evidence>
<comment type="caution">
    <text evidence="3">The sequence shown here is derived from an EMBL/GenBank/DDBJ whole genome shotgun (WGS) entry which is preliminary data.</text>
</comment>
<evidence type="ECO:0000259" key="2">
    <source>
        <dbReference type="Pfam" id="PF01612"/>
    </source>
</evidence>
<dbReference type="RefSeq" id="XP_067175985.1">
    <property type="nucleotide sequence ID" value="XM_067319436.1"/>
</dbReference>
<gene>
    <name evidence="3" type="ORF">LSCM1_01837</name>
</gene>
<dbReference type="KEGG" id="lmat:92511948"/>
<proteinExistence type="predicted"/>
<dbReference type="InterPro" id="IPR012337">
    <property type="entry name" value="RNaseH-like_sf"/>
</dbReference>
<dbReference type="GO" id="GO:0003676">
    <property type="term" value="F:nucleic acid binding"/>
    <property type="evidence" value="ECO:0007669"/>
    <property type="project" value="InterPro"/>
</dbReference>
<dbReference type="EMBL" id="JAFEUZ010000032">
    <property type="protein sequence ID" value="KAG5470592.1"/>
    <property type="molecule type" value="Genomic_DNA"/>
</dbReference>
<dbReference type="PANTHER" id="PTHR46814:SF1">
    <property type="entry name" value="EGALITARIAN, ISOFORM B"/>
    <property type="match status" value="1"/>
</dbReference>
<feature type="compositionally biased region" description="Polar residues" evidence="1">
    <location>
        <begin position="226"/>
        <end position="239"/>
    </location>
</feature>